<dbReference type="PANTHER" id="PTHR36917:SF1">
    <property type="entry name" value="INNER MEMBRANE-SPANNING PROTEIN YCIB"/>
    <property type="match status" value="1"/>
</dbReference>
<proteinExistence type="inferred from homology"/>
<feature type="transmembrane region" description="Helical" evidence="5">
    <location>
        <begin position="121"/>
        <end position="139"/>
    </location>
</feature>
<keyword evidence="2 5" id="KW-0812">Transmembrane</keyword>
<reference evidence="6 7" key="1">
    <citation type="submission" date="2021-03" db="EMBL/GenBank/DDBJ databases">
        <authorList>
            <person name="Shang D.-D."/>
            <person name="Du Z.-J."/>
            <person name="Chen G.-J."/>
        </authorList>
    </citation>
    <scope>NUCLEOTIDE SEQUENCE [LARGE SCALE GENOMIC DNA]</scope>
    <source>
        <strain evidence="6 7">F1192</strain>
    </source>
</reference>
<organism evidence="6 7">
    <name type="scientific">Psychrobacter coccoides</name>
    <dbReference type="NCBI Taxonomy" id="2818440"/>
    <lineage>
        <taxon>Bacteria</taxon>
        <taxon>Pseudomonadati</taxon>
        <taxon>Pseudomonadota</taxon>
        <taxon>Gammaproteobacteria</taxon>
        <taxon>Moraxellales</taxon>
        <taxon>Moraxellaceae</taxon>
        <taxon>Psychrobacter</taxon>
    </lineage>
</organism>
<dbReference type="HAMAP" id="MF_00189">
    <property type="entry name" value="YciB"/>
    <property type="match status" value="1"/>
</dbReference>
<gene>
    <name evidence="6" type="primary">ispZ</name>
    <name evidence="5" type="synonym">yciB</name>
    <name evidence="6" type="ORF">J3492_06325</name>
</gene>
<keyword evidence="1 5" id="KW-1003">Cell membrane</keyword>
<feature type="transmembrane region" description="Helical" evidence="5">
    <location>
        <begin position="20"/>
        <end position="41"/>
    </location>
</feature>
<dbReference type="EMBL" id="JAGBKM010000009">
    <property type="protein sequence ID" value="MBO1530828.1"/>
    <property type="molecule type" value="Genomic_DNA"/>
</dbReference>
<evidence type="ECO:0000313" key="7">
    <source>
        <dbReference type="Proteomes" id="UP000664554"/>
    </source>
</evidence>
<evidence type="ECO:0000313" key="6">
    <source>
        <dbReference type="EMBL" id="MBO1530828.1"/>
    </source>
</evidence>
<dbReference type="InterPro" id="IPR006008">
    <property type="entry name" value="YciB"/>
</dbReference>
<dbReference type="PANTHER" id="PTHR36917">
    <property type="entry name" value="INTRACELLULAR SEPTATION PROTEIN A-RELATED"/>
    <property type="match status" value="1"/>
</dbReference>
<evidence type="ECO:0000256" key="4">
    <source>
        <dbReference type="ARBA" id="ARBA00023136"/>
    </source>
</evidence>
<evidence type="ECO:0000256" key="5">
    <source>
        <dbReference type="HAMAP-Rule" id="MF_00189"/>
    </source>
</evidence>
<dbReference type="Proteomes" id="UP000664554">
    <property type="component" value="Unassembled WGS sequence"/>
</dbReference>
<accession>A0ABS3NN89</accession>
<feature type="transmembrane region" description="Helical" evidence="5">
    <location>
        <begin position="81"/>
        <end position="100"/>
    </location>
</feature>
<dbReference type="Pfam" id="PF04279">
    <property type="entry name" value="IspA"/>
    <property type="match status" value="1"/>
</dbReference>
<dbReference type="NCBIfam" id="TIGR00997">
    <property type="entry name" value="ispZ"/>
    <property type="match status" value="1"/>
</dbReference>
<comment type="function">
    <text evidence="5">Plays a role in cell envelope biogenesis, maintenance of cell envelope integrity and membrane homeostasis.</text>
</comment>
<name>A0ABS3NN89_9GAMM</name>
<dbReference type="RefSeq" id="WP_207990965.1">
    <property type="nucleotide sequence ID" value="NZ_JAGBKM010000009.1"/>
</dbReference>
<feature type="transmembrane region" description="Helical" evidence="5">
    <location>
        <begin position="53"/>
        <end position="69"/>
    </location>
</feature>
<keyword evidence="7" id="KW-1185">Reference proteome</keyword>
<comment type="caution">
    <text evidence="6">The sequence shown here is derived from an EMBL/GenBank/DDBJ whole genome shotgun (WGS) entry which is preliminary data.</text>
</comment>
<keyword evidence="4 5" id="KW-0472">Membrane</keyword>
<keyword evidence="5" id="KW-0997">Cell inner membrane</keyword>
<evidence type="ECO:0000256" key="3">
    <source>
        <dbReference type="ARBA" id="ARBA00022989"/>
    </source>
</evidence>
<comment type="subcellular location">
    <subcellularLocation>
        <location evidence="5">Cell inner membrane</location>
        <topology evidence="5">Multi-pass membrane protein</topology>
    </subcellularLocation>
</comment>
<feature type="transmembrane region" description="Helical" evidence="5">
    <location>
        <begin position="151"/>
        <end position="169"/>
    </location>
</feature>
<evidence type="ECO:0000256" key="1">
    <source>
        <dbReference type="ARBA" id="ARBA00022475"/>
    </source>
</evidence>
<protein>
    <recommendedName>
        <fullName evidence="5">Inner membrane-spanning protein YciB</fullName>
    </recommendedName>
</protein>
<keyword evidence="3 5" id="KW-1133">Transmembrane helix</keyword>
<evidence type="ECO:0000256" key="2">
    <source>
        <dbReference type="ARBA" id="ARBA00022692"/>
    </source>
</evidence>
<comment type="similarity">
    <text evidence="5">Belongs to the YciB family.</text>
</comment>
<sequence length="184" mass="20694">MKALLDFIPLIAFFIAARQSGILAAAGALLVATLVVYAIHFVRQKGKFDKQQWVVLLLTIVFCGGTLLLRDDIYLRWKSPIINGVFALTLFVSALINKPLMQLAMKEVFSLTMNGWKKLTIAWGLFFVLMGALHYITAFTMSNEAWINFKTYGWIPIMLVFIVAQFAVLKNHLNPALSDKPAKK</sequence>